<comment type="caution">
    <text evidence="2">The sequence shown here is derived from an EMBL/GenBank/DDBJ whole genome shotgun (WGS) entry which is preliminary data.</text>
</comment>
<dbReference type="Proteomes" id="UP001054945">
    <property type="component" value="Unassembled WGS sequence"/>
</dbReference>
<keyword evidence="3" id="KW-1185">Reference proteome</keyword>
<protein>
    <submittedName>
        <fullName evidence="2">Uncharacterized protein</fullName>
    </submittedName>
</protein>
<gene>
    <name evidence="2" type="ORF">CEXT_358691</name>
</gene>
<sequence length="94" mass="10964">MHINRRGPTTSPRGVDRSVQDRKLPHPPREKGVRHYLFSEAPATFFLLKTCLHSRNRFEKGSESREWHALSGLVFSGVKKWKSWILHAYSLMYG</sequence>
<name>A0AAV4R3S5_CAEEX</name>
<proteinExistence type="predicted"/>
<reference evidence="2 3" key="1">
    <citation type="submission" date="2021-06" db="EMBL/GenBank/DDBJ databases">
        <title>Caerostris extrusa draft genome.</title>
        <authorList>
            <person name="Kono N."/>
            <person name="Arakawa K."/>
        </authorList>
    </citation>
    <scope>NUCLEOTIDE SEQUENCE [LARGE SCALE GENOMIC DNA]</scope>
</reference>
<accession>A0AAV4R3S5</accession>
<dbReference type="EMBL" id="BPLR01007163">
    <property type="protein sequence ID" value="GIY14907.1"/>
    <property type="molecule type" value="Genomic_DNA"/>
</dbReference>
<evidence type="ECO:0000313" key="3">
    <source>
        <dbReference type="Proteomes" id="UP001054945"/>
    </source>
</evidence>
<feature type="region of interest" description="Disordered" evidence="1">
    <location>
        <begin position="1"/>
        <end position="30"/>
    </location>
</feature>
<evidence type="ECO:0000313" key="2">
    <source>
        <dbReference type="EMBL" id="GIY14907.1"/>
    </source>
</evidence>
<feature type="compositionally biased region" description="Basic and acidic residues" evidence="1">
    <location>
        <begin position="14"/>
        <end position="30"/>
    </location>
</feature>
<dbReference type="AlphaFoldDB" id="A0AAV4R3S5"/>
<organism evidence="2 3">
    <name type="scientific">Caerostris extrusa</name>
    <name type="common">Bark spider</name>
    <name type="synonym">Caerostris bankana</name>
    <dbReference type="NCBI Taxonomy" id="172846"/>
    <lineage>
        <taxon>Eukaryota</taxon>
        <taxon>Metazoa</taxon>
        <taxon>Ecdysozoa</taxon>
        <taxon>Arthropoda</taxon>
        <taxon>Chelicerata</taxon>
        <taxon>Arachnida</taxon>
        <taxon>Araneae</taxon>
        <taxon>Araneomorphae</taxon>
        <taxon>Entelegynae</taxon>
        <taxon>Araneoidea</taxon>
        <taxon>Araneidae</taxon>
        <taxon>Caerostris</taxon>
    </lineage>
</organism>
<evidence type="ECO:0000256" key="1">
    <source>
        <dbReference type="SAM" id="MobiDB-lite"/>
    </source>
</evidence>